<organism evidence="1 2">
    <name type="scientific">Pseudobutyrivibrio xylanivorans</name>
    <dbReference type="NCBI Taxonomy" id="185007"/>
    <lineage>
        <taxon>Bacteria</taxon>
        <taxon>Bacillati</taxon>
        <taxon>Bacillota</taxon>
        <taxon>Clostridia</taxon>
        <taxon>Lachnospirales</taxon>
        <taxon>Lachnospiraceae</taxon>
        <taxon>Pseudobutyrivibrio</taxon>
    </lineage>
</organism>
<protein>
    <submittedName>
        <fullName evidence="1">Mobilisation protein (MobC)</fullName>
    </submittedName>
</protein>
<dbReference type="Pfam" id="PF21983">
    <property type="entry name" value="NikA-like"/>
    <property type="match status" value="1"/>
</dbReference>
<evidence type="ECO:0000313" key="2">
    <source>
        <dbReference type="Proteomes" id="UP000199428"/>
    </source>
</evidence>
<dbReference type="EMBL" id="FMWK01000007">
    <property type="protein sequence ID" value="SCZ79240.1"/>
    <property type="molecule type" value="Genomic_DNA"/>
</dbReference>
<name>A0A1G5RZP5_PSEXY</name>
<dbReference type="AlphaFoldDB" id="A0A1G5RZP5"/>
<reference evidence="1 2" key="1">
    <citation type="submission" date="2016-10" db="EMBL/GenBank/DDBJ databases">
        <authorList>
            <person name="de Groot N.N."/>
        </authorList>
    </citation>
    <scope>NUCLEOTIDE SEQUENCE [LARGE SCALE GENOMIC DNA]</scope>
    <source>
        <strain evidence="1 2">DSM 10317</strain>
    </source>
</reference>
<dbReference type="InterPro" id="IPR053842">
    <property type="entry name" value="NikA-like"/>
</dbReference>
<gene>
    <name evidence="1" type="ORF">SAMN02910350_01683</name>
</gene>
<proteinExistence type="predicted"/>
<accession>A0A1G5RZP5</accession>
<evidence type="ECO:0000313" key="1">
    <source>
        <dbReference type="EMBL" id="SCZ79240.1"/>
    </source>
</evidence>
<dbReference type="Proteomes" id="UP000199428">
    <property type="component" value="Unassembled WGS sequence"/>
</dbReference>
<dbReference type="RefSeq" id="WP_026664580.1">
    <property type="nucleotide sequence ID" value="NZ_FMWK01000007.1"/>
</dbReference>
<sequence length="116" mass="13559">MLLNQGYVPCNKQIHIKIPENELQMIHDRMEQIGIKNMSAYIRKMAIDGYYIHIDFSELLEIIKLLKIDSNNINQIAKVANSCGTVDSKTISDMKENHERVLKKVEKTFNKYLDIY</sequence>